<protein>
    <submittedName>
        <fullName evidence="2">SAM-dependent methyltransferase</fullName>
    </submittedName>
</protein>
<reference evidence="3" key="1">
    <citation type="journal article" date="2019" name="Int. J. Syst. Evol. Microbiol.">
        <title>The Global Catalogue of Microorganisms (GCM) 10K type strain sequencing project: providing services to taxonomists for standard genome sequencing and annotation.</title>
        <authorList>
            <consortium name="The Broad Institute Genomics Platform"/>
            <consortium name="The Broad Institute Genome Sequencing Center for Infectious Disease"/>
            <person name="Wu L."/>
            <person name="Ma J."/>
        </authorList>
    </citation>
    <scope>NUCLEOTIDE SEQUENCE [LARGE SCALE GENOMIC DNA]</scope>
    <source>
        <strain evidence="3">CGMCC 1.16026</strain>
    </source>
</reference>
<evidence type="ECO:0000313" key="3">
    <source>
        <dbReference type="Proteomes" id="UP001596391"/>
    </source>
</evidence>
<keyword evidence="2" id="KW-0489">Methyltransferase</keyword>
<dbReference type="GO" id="GO:0032259">
    <property type="term" value="P:methylation"/>
    <property type="evidence" value="ECO:0007669"/>
    <property type="project" value="UniProtKB-KW"/>
</dbReference>
<gene>
    <name evidence="2" type="ORF">ACFQBQ_03910</name>
</gene>
<dbReference type="InterPro" id="IPR029063">
    <property type="entry name" value="SAM-dependent_MTases_sf"/>
</dbReference>
<dbReference type="GO" id="GO:0008168">
    <property type="term" value="F:methyltransferase activity"/>
    <property type="evidence" value="ECO:0007669"/>
    <property type="project" value="UniProtKB-KW"/>
</dbReference>
<organism evidence="2 3">
    <name type="scientific">Granulicella cerasi</name>
    <dbReference type="NCBI Taxonomy" id="741063"/>
    <lineage>
        <taxon>Bacteria</taxon>
        <taxon>Pseudomonadati</taxon>
        <taxon>Acidobacteriota</taxon>
        <taxon>Terriglobia</taxon>
        <taxon>Terriglobales</taxon>
        <taxon>Acidobacteriaceae</taxon>
        <taxon>Granulicella</taxon>
    </lineage>
</organism>
<keyword evidence="2" id="KW-0808">Transferase</keyword>
<sequence>MGIFSRNKDAGGGNSAPSTRASRGWGETLEYLKSHEGLRVLDFGDTSPANINFLTSLGHSVYMANVVEDATKPEWQKVGEDGKTVFDHERFAEANFDFSGKEFDAVLLWDTADYLPPSSVPLLFERLAKKLHPGGRLLAFSHGKMDGPGTQYVRFHVTDKPEVLTVPTGNFPILGLYQPRQIEQFLDGYADRRFLLGKDNTREVIAVR</sequence>
<evidence type="ECO:0000256" key="1">
    <source>
        <dbReference type="SAM" id="MobiDB-lite"/>
    </source>
</evidence>
<dbReference type="SUPFAM" id="SSF53335">
    <property type="entry name" value="S-adenosyl-L-methionine-dependent methyltransferases"/>
    <property type="match status" value="1"/>
</dbReference>
<feature type="region of interest" description="Disordered" evidence="1">
    <location>
        <begin position="1"/>
        <end position="22"/>
    </location>
</feature>
<proteinExistence type="predicted"/>
<comment type="caution">
    <text evidence="2">The sequence shown here is derived from an EMBL/GenBank/DDBJ whole genome shotgun (WGS) entry which is preliminary data.</text>
</comment>
<dbReference type="Gene3D" id="3.40.50.150">
    <property type="entry name" value="Vaccinia Virus protein VP39"/>
    <property type="match status" value="1"/>
</dbReference>
<keyword evidence="3" id="KW-1185">Reference proteome</keyword>
<dbReference type="EMBL" id="JBHSWI010000001">
    <property type="protein sequence ID" value="MFC6644750.1"/>
    <property type="molecule type" value="Genomic_DNA"/>
</dbReference>
<accession>A0ABW1Z8K8</accession>
<name>A0ABW1Z8K8_9BACT</name>
<dbReference type="RefSeq" id="WP_263372696.1">
    <property type="nucleotide sequence ID" value="NZ_JAGSYD010000006.1"/>
</dbReference>
<evidence type="ECO:0000313" key="2">
    <source>
        <dbReference type="EMBL" id="MFC6644750.1"/>
    </source>
</evidence>
<dbReference type="Proteomes" id="UP001596391">
    <property type="component" value="Unassembled WGS sequence"/>
</dbReference>